<dbReference type="InterPro" id="IPR014013">
    <property type="entry name" value="Helic_SF1/SF2_ATP-bd_DinG/Rad3"/>
</dbReference>
<organism evidence="5 6">
    <name type="scientific">Amphibalanus amphitrite</name>
    <name type="common">Striped barnacle</name>
    <name type="synonym">Balanus amphitrite</name>
    <dbReference type="NCBI Taxonomy" id="1232801"/>
    <lineage>
        <taxon>Eukaryota</taxon>
        <taxon>Metazoa</taxon>
        <taxon>Ecdysozoa</taxon>
        <taxon>Arthropoda</taxon>
        <taxon>Crustacea</taxon>
        <taxon>Multicrustacea</taxon>
        <taxon>Cirripedia</taxon>
        <taxon>Thoracica</taxon>
        <taxon>Thoracicalcarea</taxon>
        <taxon>Balanomorpha</taxon>
        <taxon>Balanoidea</taxon>
        <taxon>Balanidae</taxon>
        <taxon>Amphibalaninae</taxon>
        <taxon>Amphibalanus</taxon>
    </lineage>
</organism>
<dbReference type="GO" id="GO:0016787">
    <property type="term" value="F:hydrolase activity"/>
    <property type="evidence" value="ECO:0007669"/>
    <property type="project" value="UniProtKB-KW"/>
</dbReference>
<feature type="domain" description="Helicase ATP-binding" evidence="4">
    <location>
        <begin position="12"/>
        <end position="124"/>
    </location>
</feature>
<keyword evidence="6" id="KW-1185">Reference proteome</keyword>
<keyword evidence="1" id="KW-0547">Nucleotide-binding</keyword>
<dbReference type="Proteomes" id="UP000440578">
    <property type="component" value="Unassembled WGS sequence"/>
</dbReference>
<dbReference type="GO" id="GO:0005524">
    <property type="term" value="F:ATP binding"/>
    <property type="evidence" value="ECO:0007669"/>
    <property type="project" value="UniProtKB-KW"/>
</dbReference>
<dbReference type="EMBL" id="VIIS01001724">
    <property type="protein sequence ID" value="KAF0293746.1"/>
    <property type="molecule type" value="Genomic_DNA"/>
</dbReference>
<evidence type="ECO:0000256" key="2">
    <source>
        <dbReference type="ARBA" id="ARBA00022801"/>
    </source>
</evidence>
<dbReference type="AlphaFoldDB" id="A0A6A4VH36"/>
<protein>
    <submittedName>
        <fullName evidence="5">Fanconi anemia group J protein</fullName>
    </submittedName>
</protein>
<dbReference type="SUPFAM" id="SSF52540">
    <property type="entry name" value="P-loop containing nucleoside triphosphate hydrolases"/>
    <property type="match status" value="1"/>
</dbReference>
<evidence type="ECO:0000313" key="5">
    <source>
        <dbReference type="EMBL" id="KAF0293746.1"/>
    </source>
</evidence>
<evidence type="ECO:0000313" key="6">
    <source>
        <dbReference type="Proteomes" id="UP000440578"/>
    </source>
</evidence>
<proteinExistence type="predicted"/>
<keyword evidence="2" id="KW-0378">Hydrolase</keyword>
<dbReference type="GO" id="GO:0003678">
    <property type="term" value="F:DNA helicase activity"/>
    <property type="evidence" value="ECO:0007669"/>
    <property type="project" value="TreeGrafter"/>
</dbReference>
<name>A0A6A4VH36_AMPAM</name>
<dbReference type="GO" id="GO:0006289">
    <property type="term" value="P:nucleotide-excision repair"/>
    <property type="evidence" value="ECO:0007669"/>
    <property type="project" value="TreeGrafter"/>
</dbReference>
<gene>
    <name evidence="5" type="primary">BRIP1</name>
    <name evidence="5" type="ORF">FJT64_008504</name>
</gene>
<dbReference type="InterPro" id="IPR027417">
    <property type="entry name" value="P-loop_NTPase"/>
</dbReference>
<evidence type="ECO:0000259" key="4">
    <source>
        <dbReference type="PROSITE" id="PS51193"/>
    </source>
</evidence>
<evidence type="ECO:0000256" key="3">
    <source>
        <dbReference type="ARBA" id="ARBA00022840"/>
    </source>
</evidence>
<keyword evidence="3" id="KW-0067">ATP-binding</keyword>
<dbReference type="InterPro" id="IPR045028">
    <property type="entry name" value="DinG/Rad3-like"/>
</dbReference>
<comment type="caution">
    <text evidence="5">The sequence shown here is derived from an EMBL/GenBank/DDBJ whole genome shotgun (WGS) entry which is preliminary data.</text>
</comment>
<reference evidence="5 6" key="1">
    <citation type="submission" date="2019-07" db="EMBL/GenBank/DDBJ databases">
        <title>Draft genome assembly of a fouling barnacle, Amphibalanus amphitrite (Darwin, 1854): The first reference genome for Thecostraca.</title>
        <authorList>
            <person name="Kim W."/>
        </authorList>
    </citation>
    <scope>NUCLEOTIDE SEQUENCE [LARGE SCALE GENOMIC DNA]</scope>
    <source>
        <strain evidence="5">SNU_AA5</strain>
        <tissue evidence="5">Soma without cirri and trophi</tissue>
    </source>
</reference>
<evidence type="ECO:0000256" key="1">
    <source>
        <dbReference type="ARBA" id="ARBA00022741"/>
    </source>
</evidence>
<sequence length="124" mass="13008">MAAAMGRDYTISGVKVAFPENAYPCQMAMMAKIMQGLKRGQNCLLESPTGSGKTLALLCASLAWQQAECGSISAVDIGPQPASVHLPGPLVVLPPLHHIVTIRCYGKIRSAAGVTRLTALHGHS</sequence>
<dbReference type="GO" id="GO:1990918">
    <property type="term" value="P:double-strand break repair involved in meiotic recombination"/>
    <property type="evidence" value="ECO:0007669"/>
    <property type="project" value="TreeGrafter"/>
</dbReference>
<dbReference type="OrthoDB" id="6380503at2759"/>
<dbReference type="PANTHER" id="PTHR11472:SF47">
    <property type="entry name" value="FANCONI ANEMIA GROUP J PROTEIN"/>
    <property type="match status" value="1"/>
</dbReference>
<accession>A0A6A4VH36</accession>
<dbReference type="Gene3D" id="3.40.50.300">
    <property type="entry name" value="P-loop containing nucleotide triphosphate hydrolases"/>
    <property type="match status" value="1"/>
</dbReference>
<dbReference type="GO" id="GO:0005634">
    <property type="term" value="C:nucleus"/>
    <property type="evidence" value="ECO:0007669"/>
    <property type="project" value="TreeGrafter"/>
</dbReference>
<dbReference type="PROSITE" id="PS51193">
    <property type="entry name" value="HELICASE_ATP_BIND_2"/>
    <property type="match status" value="1"/>
</dbReference>
<dbReference type="PANTHER" id="PTHR11472">
    <property type="entry name" value="DNA REPAIR DEAD HELICASE RAD3/XP-D SUBFAMILY MEMBER"/>
    <property type="match status" value="1"/>
</dbReference>